<evidence type="ECO:0000256" key="1">
    <source>
        <dbReference type="SAM" id="MobiDB-lite"/>
    </source>
</evidence>
<reference evidence="2 3" key="1">
    <citation type="submission" date="2019-08" db="EMBL/GenBank/DDBJ databases">
        <title>Complete genome sequence of Terriglobus albidus strain ORNL.</title>
        <authorList>
            <person name="Podar M."/>
        </authorList>
    </citation>
    <scope>NUCLEOTIDE SEQUENCE [LARGE SCALE GENOMIC DNA]</scope>
    <source>
        <strain evidence="2 3">ORNL</strain>
    </source>
</reference>
<dbReference type="AlphaFoldDB" id="A0A5B9EI46"/>
<proteinExistence type="predicted"/>
<dbReference type="Proteomes" id="UP000321820">
    <property type="component" value="Chromosome"/>
</dbReference>
<feature type="region of interest" description="Disordered" evidence="1">
    <location>
        <begin position="28"/>
        <end position="47"/>
    </location>
</feature>
<evidence type="ECO:0000313" key="3">
    <source>
        <dbReference type="Proteomes" id="UP000321820"/>
    </source>
</evidence>
<dbReference type="RefSeq" id="WP_147649327.1">
    <property type="nucleotide sequence ID" value="NZ_CP042806.1"/>
</dbReference>
<accession>A0A5B9EI46</accession>
<organism evidence="2 3">
    <name type="scientific">Terriglobus albidus</name>
    <dbReference type="NCBI Taxonomy" id="1592106"/>
    <lineage>
        <taxon>Bacteria</taxon>
        <taxon>Pseudomonadati</taxon>
        <taxon>Acidobacteriota</taxon>
        <taxon>Terriglobia</taxon>
        <taxon>Terriglobales</taxon>
        <taxon>Acidobacteriaceae</taxon>
        <taxon>Terriglobus</taxon>
    </lineage>
</organism>
<protein>
    <submittedName>
        <fullName evidence="2">Uncharacterized protein</fullName>
    </submittedName>
</protein>
<evidence type="ECO:0000313" key="2">
    <source>
        <dbReference type="EMBL" id="QEE30057.1"/>
    </source>
</evidence>
<dbReference type="KEGG" id="talb:FTW19_19970"/>
<gene>
    <name evidence="2" type="ORF">FTW19_19970</name>
</gene>
<dbReference type="EMBL" id="CP042806">
    <property type="protein sequence ID" value="QEE30057.1"/>
    <property type="molecule type" value="Genomic_DNA"/>
</dbReference>
<name>A0A5B9EI46_9BACT</name>
<keyword evidence="3" id="KW-1185">Reference proteome</keyword>
<sequence>MSTAMNNGKRVFARANARILTADELKLVSGGDDGDSTSNGTTKGGADSVVVVDDITVPGA</sequence>
<feature type="compositionally biased region" description="Low complexity" evidence="1">
    <location>
        <begin position="36"/>
        <end position="45"/>
    </location>
</feature>